<dbReference type="Gramene" id="SIN_1004117.t">
    <property type="protein sequence ID" value="SIN_1004117.t"/>
    <property type="gene ID" value="SIN_1004117"/>
</dbReference>
<evidence type="ECO:0000259" key="3">
    <source>
        <dbReference type="SMART" id="SM00568"/>
    </source>
</evidence>
<evidence type="ECO:0000313" key="4">
    <source>
        <dbReference type="Proteomes" id="UP000504604"/>
    </source>
</evidence>
<protein>
    <submittedName>
        <fullName evidence="5">GLABRA2 expression modulator</fullName>
    </submittedName>
</protein>
<dbReference type="RefSeq" id="XP_011097504.1">
    <property type="nucleotide sequence ID" value="XM_011099202.2"/>
</dbReference>
<dbReference type="CDD" id="cd13222">
    <property type="entry name" value="PH-GRAM_GEM"/>
    <property type="match status" value="1"/>
</dbReference>
<name>A0A6I9U952_SESIN</name>
<dbReference type="InterPro" id="IPR011993">
    <property type="entry name" value="PH-like_dom_sf"/>
</dbReference>
<dbReference type="Proteomes" id="UP000504604">
    <property type="component" value="Linkage group LG13"/>
</dbReference>
<dbReference type="KEGG" id="sind:105176412"/>
<dbReference type="OrthoDB" id="640718at2759"/>
<evidence type="ECO:0000313" key="5">
    <source>
        <dbReference type="RefSeq" id="XP_011097504.1"/>
    </source>
</evidence>
<dbReference type="FunCoup" id="A0A6I9U952">
    <property type="interactions" value="1632"/>
</dbReference>
<dbReference type="InParanoid" id="A0A6I9U952"/>
<feature type="domain" description="GRAM" evidence="3">
    <location>
        <begin position="197"/>
        <end position="274"/>
    </location>
</feature>
<dbReference type="AlphaFoldDB" id="A0A6I9U952"/>
<feature type="compositionally biased region" description="Basic and acidic residues" evidence="2">
    <location>
        <begin position="1"/>
        <end position="41"/>
    </location>
</feature>
<sequence>MEQPSKKISKEENAEEMKAVPLESDYKDPSPPRGPDPDPKPDGGALKPGDNADINNTRGGGTNGDLKERSIESGVEENSIESGAEGLKTKKSVRWSEELVMESPVPRDSNRGSSNPYVNYSPAPAANPSSFNFKETMGSVKNVLGRWGKKVGEATRKAEDLAGNTWQHLKTSPSLADAALGRIAQGTKVLAEGGYEKIFRQTFETVPEEKLINSFACYLSTSAGPVMGVLYVSTAKLAFCSDNPLSYQSGDKTEWSYYKVVIPLHQLKAVNPSTSRTNSAEKYIQVISVDNHEFWYMGFLNYSSAVECLQQALQARDLQSV</sequence>
<proteinExistence type="inferred from homology"/>
<evidence type="ECO:0000256" key="1">
    <source>
        <dbReference type="ARBA" id="ARBA00009414"/>
    </source>
</evidence>
<dbReference type="Pfam" id="PF02893">
    <property type="entry name" value="GRAM"/>
    <property type="match status" value="1"/>
</dbReference>
<evidence type="ECO:0000256" key="2">
    <source>
        <dbReference type="SAM" id="MobiDB-lite"/>
    </source>
</evidence>
<dbReference type="SMART" id="SM00568">
    <property type="entry name" value="GRAM"/>
    <property type="match status" value="1"/>
</dbReference>
<dbReference type="PANTHER" id="PTHR31969">
    <property type="entry name" value="GEM-LIKE PROTEIN 2"/>
    <property type="match status" value="1"/>
</dbReference>
<accession>A0A6I9U952</accession>
<gene>
    <name evidence="5" type="primary">LOC105176412</name>
</gene>
<dbReference type="GeneID" id="105176412"/>
<organism evidence="4 5">
    <name type="scientific">Sesamum indicum</name>
    <name type="common">Oriental sesame</name>
    <name type="synonym">Sesamum orientale</name>
    <dbReference type="NCBI Taxonomy" id="4182"/>
    <lineage>
        <taxon>Eukaryota</taxon>
        <taxon>Viridiplantae</taxon>
        <taxon>Streptophyta</taxon>
        <taxon>Embryophyta</taxon>
        <taxon>Tracheophyta</taxon>
        <taxon>Spermatophyta</taxon>
        <taxon>Magnoliopsida</taxon>
        <taxon>eudicotyledons</taxon>
        <taxon>Gunneridae</taxon>
        <taxon>Pentapetalae</taxon>
        <taxon>asterids</taxon>
        <taxon>lamiids</taxon>
        <taxon>Lamiales</taxon>
        <taxon>Pedaliaceae</taxon>
        <taxon>Sesamum</taxon>
    </lineage>
</organism>
<reference evidence="5" key="1">
    <citation type="submission" date="2025-08" db="UniProtKB">
        <authorList>
            <consortium name="RefSeq"/>
        </authorList>
    </citation>
    <scope>IDENTIFICATION</scope>
</reference>
<comment type="similarity">
    <text evidence="1">Belongs to the GEM family.</text>
</comment>
<feature type="region of interest" description="Disordered" evidence="2">
    <location>
        <begin position="1"/>
        <end position="87"/>
    </location>
</feature>
<keyword evidence="4" id="KW-1185">Reference proteome</keyword>
<dbReference type="InterPro" id="IPR004182">
    <property type="entry name" value="GRAM"/>
</dbReference>
<dbReference type="InterPro" id="IPR037848">
    <property type="entry name" value="GEM-like"/>
</dbReference>
<dbReference type="Gene3D" id="2.30.29.30">
    <property type="entry name" value="Pleckstrin-homology domain (PH domain)/Phosphotyrosine-binding domain (PTB)"/>
    <property type="match status" value="1"/>
</dbReference>